<dbReference type="Pfam" id="PF03458">
    <property type="entry name" value="Gly_transporter"/>
    <property type="match status" value="2"/>
</dbReference>
<evidence type="ECO:0000256" key="7">
    <source>
        <dbReference type="SAM" id="Phobius"/>
    </source>
</evidence>
<feature type="transmembrane region" description="Helical" evidence="7">
    <location>
        <begin position="92"/>
        <end position="110"/>
    </location>
</feature>
<evidence type="ECO:0000256" key="5">
    <source>
        <dbReference type="ARBA" id="ARBA00022989"/>
    </source>
</evidence>
<keyword evidence="10" id="KW-1185">Reference proteome</keyword>
<comment type="similarity">
    <text evidence="2">Belongs to the UPF0126 family.</text>
</comment>
<feature type="transmembrane region" description="Helical" evidence="7">
    <location>
        <begin position="34"/>
        <end position="55"/>
    </location>
</feature>
<feature type="transmembrane region" description="Helical" evidence="7">
    <location>
        <begin position="116"/>
        <end position="140"/>
    </location>
</feature>
<evidence type="ECO:0000256" key="1">
    <source>
        <dbReference type="ARBA" id="ARBA00004651"/>
    </source>
</evidence>
<dbReference type="PANTHER" id="PTHR30506">
    <property type="entry name" value="INNER MEMBRANE PROTEIN"/>
    <property type="match status" value="1"/>
</dbReference>
<keyword evidence="3" id="KW-1003">Cell membrane</keyword>
<feature type="transmembrane region" description="Helical" evidence="7">
    <location>
        <begin position="67"/>
        <end position="87"/>
    </location>
</feature>
<accession>A0ABV7IW75</accession>
<feature type="domain" description="Glycine transporter" evidence="8">
    <location>
        <begin position="94"/>
        <end position="168"/>
    </location>
</feature>
<organism evidence="9 10">
    <name type="scientific">Cypionkella sinensis</name>
    <dbReference type="NCBI Taxonomy" id="1756043"/>
    <lineage>
        <taxon>Bacteria</taxon>
        <taxon>Pseudomonadati</taxon>
        <taxon>Pseudomonadota</taxon>
        <taxon>Alphaproteobacteria</taxon>
        <taxon>Rhodobacterales</taxon>
        <taxon>Paracoccaceae</taxon>
        <taxon>Cypionkella</taxon>
    </lineage>
</organism>
<name>A0ABV7IW75_9RHOB</name>
<evidence type="ECO:0000313" key="9">
    <source>
        <dbReference type="EMBL" id="MFC3179636.1"/>
    </source>
</evidence>
<feature type="domain" description="Glycine transporter" evidence="8">
    <location>
        <begin position="10"/>
        <end position="82"/>
    </location>
</feature>
<feature type="transmembrane region" description="Helical" evidence="7">
    <location>
        <begin position="152"/>
        <end position="170"/>
    </location>
</feature>
<reference evidence="10" key="1">
    <citation type="journal article" date="2019" name="Int. J. Syst. Evol. Microbiol.">
        <title>The Global Catalogue of Microorganisms (GCM) 10K type strain sequencing project: providing services to taxonomists for standard genome sequencing and annotation.</title>
        <authorList>
            <consortium name="The Broad Institute Genomics Platform"/>
            <consortium name="The Broad Institute Genome Sequencing Center for Infectious Disease"/>
            <person name="Wu L."/>
            <person name="Ma J."/>
        </authorList>
    </citation>
    <scope>NUCLEOTIDE SEQUENCE [LARGE SCALE GENOMIC DNA]</scope>
    <source>
        <strain evidence="10">KCTC 52039</strain>
    </source>
</reference>
<evidence type="ECO:0000256" key="2">
    <source>
        <dbReference type="ARBA" id="ARBA00008193"/>
    </source>
</evidence>
<feature type="transmembrane region" description="Helical" evidence="7">
    <location>
        <begin position="176"/>
        <end position="199"/>
    </location>
</feature>
<evidence type="ECO:0000313" key="10">
    <source>
        <dbReference type="Proteomes" id="UP001595547"/>
    </source>
</evidence>
<evidence type="ECO:0000256" key="6">
    <source>
        <dbReference type="ARBA" id="ARBA00023136"/>
    </source>
</evidence>
<keyword evidence="4 7" id="KW-0812">Transmembrane</keyword>
<keyword evidence="6 7" id="KW-0472">Membrane</keyword>
<keyword evidence="5 7" id="KW-1133">Transmembrane helix</keyword>
<dbReference type="InterPro" id="IPR005115">
    <property type="entry name" value="Gly_transporter"/>
</dbReference>
<dbReference type="PANTHER" id="PTHR30506:SF3">
    <property type="entry name" value="UPF0126 INNER MEMBRANE PROTEIN YADS-RELATED"/>
    <property type="match status" value="1"/>
</dbReference>
<gene>
    <name evidence="9" type="ORF">ACFOGH_01425</name>
</gene>
<proteinExistence type="inferred from homology"/>
<comment type="subcellular location">
    <subcellularLocation>
        <location evidence="1">Cell membrane</location>
        <topology evidence="1">Multi-pass membrane protein</topology>
    </subcellularLocation>
</comment>
<evidence type="ECO:0000259" key="8">
    <source>
        <dbReference type="Pfam" id="PF03458"/>
    </source>
</evidence>
<dbReference type="Proteomes" id="UP001595547">
    <property type="component" value="Unassembled WGS sequence"/>
</dbReference>
<sequence length="213" mass="21920">MNGFDQIMPVVDLAAAVVFATTGALVASRKEMDILGFLWLGAITGVGGGTVRDLLLGLPVFWVANPAPMALCLLAAGLVHFTAHLVASRYRVLLWLDAVGMALVTVAGTAKATDAGAGPLIAVVMGVVTASVGGIIRDVLGQEPSIVLRREIYVTASAAGAAVFIAAHAVDVPQPMAMALGAVTAFAIRGLAIALDWSLPVYRPRPGRNPDDI</sequence>
<dbReference type="RefSeq" id="WP_380071271.1">
    <property type="nucleotide sequence ID" value="NZ_JBHRTO010000001.1"/>
</dbReference>
<dbReference type="EMBL" id="JBHRTO010000001">
    <property type="protein sequence ID" value="MFC3179636.1"/>
    <property type="molecule type" value="Genomic_DNA"/>
</dbReference>
<comment type="caution">
    <text evidence="9">The sequence shown here is derived from an EMBL/GenBank/DDBJ whole genome shotgun (WGS) entry which is preliminary data.</text>
</comment>
<protein>
    <submittedName>
        <fullName evidence="9">Trimeric intracellular cation channel family protein</fullName>
    </submittedName>
</protein>
<evidence type="ECO:0000256" key="4">
    <source>
        <dbReference type="ARBA" id="ARBA00022692"/>
    </source>
</evidence>
<feature type="transmembrane region" description="Helical" evidence="7">
    <location>
        <begin position="6"/>
        <end position="27"/>
    </location>
</feature>
<evidence type="ECO:0000256" key="3">
    <source>
        <dbReference type="ARBA" id="ARBA00022475"/>
    </source>
</evidence>